<evidence type="ECO:0008006" key="10">
    <source>
        <dbReference type="Google" id="ProtNLM"/>
    </source>
</evidence>
<keyword evidence="5 7" id="KW-1133">Transmembrane helix</keyword>
<dbReference type="Pfam" id="PF03092">
    <property type="entry name" value="BT1"/>
    <property type="match status" value="1"/>
</dbReference>
<feature type="transmembrane region" description="Helical" evidence="7">
    <location>
        <begin position="295"/>
        <end position="314"/>
    </location>
</feature>
<evidence type="ECO:0000313" key="8">
    <source>
        <dbReference type="EMBL" id="CAK7333757.1"/>
    </source>
</evidence>
<keyword evidence="6 7" id="KW-0472">Membrane</keyword>
<evidence type="ECO:0000256" key="3">
    <source>
        <dbReference type="ARBA" id="ARBA00022448"/>
    </source>
</evidence>
<accession>A0AAV1RFS6</accession>
<name>A0AAV1RFS6_9ROSI</name>
<feature type="transmembrane region" description="Helical" evidence="7">
    <location>
        <begin position="363"/>
        <end position="386"/>
    </location>
</feature>
<feature type="transmembrane region" description="Helical" evidence="7">
    <location>
        <begin position="398"/>
        <end position="416"/>
    </location>
</feature>
<feature type="transmembrane region" description="Helical" evidence="7">
    <location>
        <begin position="326"/>
        <end position="351"/>
    </location>
</feature>
<keyword evidence="3" id="KW-0813">Transport</keyword>
<evidence type="ECO:0000256" key="4">
    <source>
        <dbReference type="ARBA" id="ARBA00022692"/>
    </source>
</evidence>
<dbReference type="AlphaFoldDB" id="A0AAV1RFS6"/>
<gene>
    <name evidence="8" type="ORF">DCAF_LOCUS9602</name>
</gene>
<feature type="transmembrane region" description="Helical" evidence="7">
    <location>
        <begin position="178"/>
        <end position="197"/>
    </location>
</feature>
<proteinExistence type="inferred from homology"/>
<keyword evidence="9" id="KW-1185">Reference proteome</keyword>
<dbReference type="EMBL" id="CAWUPB010000936">
    <property type="protein sequence ID" value="CAK7333757.1"/>
    <property type="molecule type" value="Genomic_DNA"/>
</dbReference>
<sequence>MDPNLMRRILGLGFWVQGFRCFPWLAINFFLKDGLNVDPSTLQLLQNSANLPMVGKPIYGVVSDAVYISGQHRIPYIAIGAFLQAVSWLAIAILSSSGISIFTLSLCLLLSNLGASLAEVANDAIVAEIGKLPATSPKNSPSSSSGELQSFVWIASSAGGVLGNLLGGVAITRYAPQAMFLFFGLTVALQFFITITVRESSLNLPKSSSRVGIRKQLSELSVALQKPEIAYSIAWLAASNAIIPALTGTMFFYQTQHLNIDSSVLGISKVFGQAAMLLWSVIYNCYLKSVPSKKLIAAIQGVMAVFMLSDVLFVKGVYQSMGVPDSLYVTVFSGLLEVLFFFKILPFNILIAQLCPSGCEGSLMALVASATALSFIVSGYLGVALSSFLGVTGSDFSGFPQALLIQAVCTLLPIYWSSCIPDDKKSETSTKYE</sequence>
<feature type="transmembrane region" description="Helical" evidence="7">
    <location>
        <begin position="229"/>
        <end position="253"/>
    </location>
</feature>
<evidence type="ECO:0000313" key="9">
    <source>
        <dbReference type="Proteomes" id="UP001314170"/>
    </source>
</evidence>
<dbReference type="PANTHER" id="PTHR31585:SF2">
    <property type="entry name" value="FOLATE-BIOPTERIN TRANSPORTER 7-RELATED"/>
    <property type="match status" value="1"/>
</dbReference>
<dbReference type="Gene3D" id="1.20.1250.20">
    <property type="entry name" value="MFS general substrate transporter like domains"/>
    <property type="match status" value="1"/>
</dbReference>
<feature type="transmembrane region" description="Helical" evidence="7">
    <location>
        <begin position="151"/>
        <end position="172"/>
    </location>
</feature>
<keyword evidence="4 7" id="KW-0812">Transmembrane</keyword>
<evidence type="ECO:0000256" key="5">
    <source>
        <dbReference type="ARBA" id="ARBA00022989"/>
    </source>
</evidence>
<protein>
    <recommendedName>
        <fullName evidence="10">Folate-biopterin transporter 7</fullName>
    </recommendedName>
</protein>
<comment type="subcellular location">
    <subcellularLocation>
        <location evidence="1">Membrane</location>
        <topology evidence="1">Multi-pass membrane protein</topology>
    </subcellularLocation>
</comment>
<evidence type="ECO:0000256" key="7">
    <source>
        <dbReference type="SAM" id="Phobius"/>
    </source>
</evidence>
<comment type="similarity">
    <text evidence="2">Belongs to the major facilitator superfamily. Folate-biopterin transporter (TC 2.A.71) family.</text>
</comment>
<organism evidence="8 9">
    <name type="scientific">Dovyalis caffra</name>
    <dbReference type="NCBI Taxonomy" id="77055"/>
    <lineage>
        <taxon>Eukaryota</taxon>
        <taxon>Viridiplantae</taxon>
        <taxon>Streptophyta</taxon>
        <taxon>Embryophyta</taxon>
        <taxon>Tracheophyta</taxon>
        <taxon>Spermatophyta</taxon>
        <taxon>Magnoliopsida</taxon>
        <taxon>eudicotyledons</taxon>
        <taxon>Gunneridae</taxon>
        <taxon>Pentapetalae</taxon>
        <taxon>rosids</taxon>
        <taxon>fabids</taxon>
        <taxon>Malpighiales</taxon>
        <taxon>Salicaceae</taxon>
        <taxon>Flacourtieae</taxon>
        <taxon>Dovyalis</taxon>
    </lineage>
</organism>
<dbReference type="Proteomes" id="UP001314170">
    <property type="component" value="Unassembled WGS sequence"/>
</dbReference>
<reference evidence="8 9" key="1">
    <citation type="submission" date="2024-01" db="EMBL/GenBank/DDBJ databases">
        <authorList>
            <person name="Waweru B."/>
        </authorList>
    </citation>
    <scope>NUCLEOTIDE SEQUENCE [LARGE SCALE GENOMIC DNA]</scope>
</reference>
<comment type="caution">
    <text evidence="8">The sequence shown here is derived from an EMBL/GenBank/DDBJ whole genome shotgun (WGS) entry which is preliminary data.</text>
</comment>
<evidence type="ECO:0000256" key="1">
    <source>
        <dbReference type="ARBA" id="ARBA00004141"/>
    </source>
</evidence>
<evidence type="ECO:0000256" key="6">
    <source>
        <dbReference type="ARBA" id="ARBA00023136"/>
    </source>
</evidence>
<dbReference type="InterPro" id="IPR036259">
    <property type="entry name" value="MFS_trans_sf"/>
</dbReference>
<evidence type="ECO:0000256" key="2">
    <source>
        <dbReference type="ARBA" id="ARBA00007015"/>
    </source>
</evidence>
<dbReference type="InterPro" id="IPR039309">
    <property type="entry name" value="BT1"/>
</dbReference>
<dbReference type="PANTHER" id="PTHR31585">
    <property type="entry name" value="FOLATE-BIOPTERIN TRANSPORTER 1, CHLOROPLASTIC"/>
    <property type="match status" value="1"/>
</dbReference>
<dbReference type="SUPFAM" id="SSF103473">
    <property type="entry name" value="MFS general substrate transporter"/>
    <property type="match status" value="1"/>
</dbReference>
<feature type="transmembrane region" description="Helical" evidence="7">
    <location>
        <begin position="85"/>
        <end position="110"/>
    </location>
</feature>
<dbReference type="GO" id="GO:0016020">
    <property type="term" value="C:membrane"/>
    <property type="evidence" value="ECO:0007669"/>
    <property type="project" value="UniProtKB-SubCell"/>
</dbReference>